<keyword evidence="2" id="KW-1133">Transmembrane helix</keyword>
<evidence type="ECO:0000256" key="1">
    <source>
        <dbReference type="SAM" id="MobiDB-lite"/>
    </source>
</evidence>
<accession>U2Q6P8</accession>
<dbReference type="EMBL" id="ACVN02000265">
    <property type="protein sequence ID" value="ERK52031.1"/>
    <property type="molecule type" value="Genomic_DNA"/>
</dbReference>
<name>U2Q6P8_9ACTN</name>
<feature type="transmembrane region" description="Helical" evidence="2">
    <location>
        <begin position="73"/>
        <end position="96"/>
    </location>
</feature>
<evidence type="ECO:0000313" key="3">
    <source>
        <dbReference type="EMBL" id="ERK52031.1"/>
    </source>
</evidence>
<evidence type="ECO:0000313" key="4">
    <source>
        <dbReference type="Proteomes" id="UP000017052"/>
    </source>
</evidence>
<protein>
    <submittedName>
        <fullName evidence="3">Uncharacterized protein</fullName>
    </submittedName>
</protein>
<dbReference type="AlphaFoldDB" id="U2Q6P8"/>
<dbReference type="RefSeq" id="WP_021798414.1">
    <property type="nucleotide sequence ID" value="NZ_ACVN02000265.1"/>
</dbReference>
<sequence>AERLPRPARRPPGSARPRPAERLPRPARGPQGQPGPGQPNAFPGQGTAFAAPGAAFPGGLQTGSATKPKSRKLAIIIGSIVLALIIGTVIAIVLAAGGSDQTKAKKTVTDYLTAVSEGNASKAKDYLSNSLDDTSLLTDDVLKDSLSRAPISNIVVSDAAQGPTNYEFDVPATYTIGDKDVSTTFEVDFFSKKPVIATSSYLSLSSFDGVTVTVNGTAPSSTSPYVFPGDYKVSTDHQYLTINGSDMQAYDPADGYVSGSDLELAVSDAGVQMFRQKVISEAQACLASTKIDPGCGAKLADLDDGSQIKEDSVHRTQDAENAAKLQSVTPEPGITTPTVIKADYYDLGKMDITASCGKDGNWSNCELYGFGSGSGMYFGSPSIDLNDPDLKVVWG</sequence>
<feature type="non-terminal residue" evidence="3">
    <location>
        <position position="1"/>
    </location>
</feature>
<keyword evidence="2" id="KW-0472">Membrane</keyword>
<feature type="compositionally biased region" description="Low complexity" evidence="1">
    <location>
        <begin position="38"/>
        <end position="59"/>
    </location>
</feature>
<evidence type="ECO:0000256" key="2">
    <source>
        <dbReference type="SAM" id="Phobius"/>
    </source>
</evidence>
<keyword evidence="2" id="KW-0812">Transmembrane</keyword>
<comment type="caution">
    <text evidence="3">The sequence shown here is derived from an EMBL/GenBank/DDBJ whole genome shotgun (WGS) entry which is preliminary data.</text>
</comment>
<dbReference type="Proteomes" id="UP000017052">
    <property type="component" value="Unassembled WGS sequence"/>
</dbReference>
<proteinExistence type="predicted"/>
<gene>
    <name evidence="3" type="ORF">HMPREF0682_0865</name>
</gene>
<organism evidence="3 4">
    <name type="scientific">Propionibacterium acidifaciens F0233</name>
    <dbReference type="NCBI Taxonomy" id="553198"/>
    <lineage>
        <taxon>Bacteria</taxon>
        <taxon>Bacillati</taxon>
        <taxon>Actinomycetota</taxon>
        <taxon>Actinomycetes</taxon>
        <taxon>Propionibacteriales</taxon>
        <taxon>Propionibacteriaceae</taxon>
        <taxon>Propionibacterium</taxon>
    </lineage>
</organism>
<keyword evidence="4" id="KW-1185">Reference proteome</keyword>
<reference evidence="3" key="1">
    <citation type="submission" date="2013-08" db="EMBL/GenBank/DDBJ databases">
        <authorList>
            <person name="Durkin A.S."/>
            <person name="Haft D.R."/>
            <person name="McCorrison J."/>
            <person name="Torralba M."/>
            <person name="Gillis M."/>
            <person name="Haft D.H."/>
            <person name="Methe B."/>
            <person name="Sutton G."/>
            <person name="Nelson K.E."/>
        </authorList>
    </citation>
    <scope>NUCLEOTIDE SEQUENCE [LARGE SCALE GENOMIC DNA]</scope>
    <source>
        <strain evidence="3">F0233</strain>
    </source>
</reference>
<feature type="region of interest" description="Disordered" evidence="1">
    <location>
        <begin position="1"/>
        <end position="66"/>
    </location>
</feature>